<dbReference type="PANTHER" id="PTHR11895:SF169">
    <property type="entry name" value="GLUTAMYL-TRNA(GLN) AMIDOTRANSFERASE"/>
    <property type="match status" value="1"/>
</dbReference>
<dbReference type="GO" id="GO:0004039">
    <property type="term" value="F:allophanate hydrolase activity"/>
    <property type="evidence" value="ECO:0007669"/>
    <property type="project" value="UniProtKB-EC"/>
</dbReference>
<dbReference type="RefSeq" id="WP_128226902.1">
    <property type="nucleotide sequence ID" value="NZ_SACR01000001.1"/>
</dbReference>
<feature type="domain" description="Amidase" evidence="1">
    <location>
        <begin position="58"/>
        <end position="449"/>
    </location>
</feature>
<proteinExistence type="predicted"/>
<keyword evidence="3" id="KW-0378">Hydrolase</keyword>
<dbReference type="InterPro" id="IPR023631">
    <property type="entry name" value="Amidase_dom"/>
</dbReference>
<keyword evidence="4" id="KW-1185">Reference proteome</keyword>
<dbReference type="InterPro" id="IPR036928">
    <property type="entry name" value="AS_sf"/>
</dbReference>
<dbReference type="InterPro" id="IPR000120">
    <property type="entry name" value="Amidase"/>
</dbReference>
<dbReference type="InterPro" id="IPR053844">
    <property type="entry name" value="AH_C"/>
</dbReference>
<dbReference type="Gene3D" id="1.20.58.1700">
    <property type="match status" value="1"/>
</dbReference>
<evidence type="ECO:0000259" key="2">
    <source>
        <dbReference type="Pfam" id="PF21986"/>
    </source>
</evidence>
<dbReference type="InterPro" id="IPR014085">
    <property type="entry name" value="Allophanate_hydrolase"/>
</dbReference>
<dbReference type="Proteomes" id="UP000285575">
    <property type="component" value="Unassembled WGS sequence"/>
</dbReference>
<dbReference type="EMBL" id="SACR01000001">
    <property type="protein sequence ID" value="RVU49265.1"/>
    <property type="molecule type" value="Genomic_DNA"/>
</dbReference>
<dbReference type="AlphaFoldDB" id="A0A437RRE6"/>
<evidence type="ECO:0000259" key="1">
    <source>
        <dbReference type="Pfam" id="PF01425"/>
    </source>
</evidence>
<dbReference type="NCBIfam" id="NF006043">
    <property type="entry name" value="PRK08186.1"/>
    <property type="match status" value="1"/>
</dbReference>
<accession>A0A437RRE6</accession>
<reference evidence="3 4" key="1">
    <citation type="submission" date="2019-01" db="EMBL/GenBank/DDBJ databases">
        <authorList>
            <person name="Chen W.-M."/>
        </authorList>
    </citation>
    <scope>NUCLEOTIDE SEQUENCE [LARGE SCALE GENOMIC DNA]</scope>
    <source>
        <strain evidence="3 4">KYPY4</strain>
    </source>
</reference>
<evidence type="ECO:0000313" key="4">
    <source>
        <dbReference type="Proteomes" id="UP000285575"/>
    </source>
</evidence>
<dbReference type="Gene3D" id="3.90.1300.10">
    <property type="entry name" value="Amidase signature (AS) domain"/>
    <property type="match status" value="1"/>
</dbReference>
<organism evidence="3 4">
    <name type="scientific">Rubrivivax rivuli</name>
    <dbReference type="NCBI Taxonomy" id="1862385"/>
    <lineage>
        <taxon>Bacteria</taxon>
        <taxon>Pseudomonadati</taxon>
        <taxon>Pseudomonadota</taxon>
        <taxon>Betaproteobacteria</taxon>
        <taxon>Burkholderiales</taxon>
        <taxon>Sphaerotilaceae</taxon>
        <taxon>Rubrivivax</taxon>
    </lineage>
</organism>
<comment type="caution">
    <text evidence="3">The sequence shown here is derived from an EMBL/GenBank/DDBJ whole genome shotgun (WGS) entry which is preliminary data.</text>
</comment>
<evidence type="ECO:0000313" key="3">
    <source>
        <dbReference type="EMBL" id="RVU49265.1"/>
    </source>
</evidence>
<gene>
    <name evidence="3" type="primary">atzF</name>
    <name evidence="3" type="ORF">EOE66_01440</name>
</gene>
<dbReference type="Pfam" id="PF01425">
    <property type="entry name" value="Amidase"/>
    <property type="match status" value="1"/>
</dbReference>
<dbReference type="PANTHER" id="PTHR11895">
    <property type="entry name" value="TRANSAMIDASE"/>
    <property type="match status" value="1"/>
</dbReference>
<dbReference type="NCBIfam" id="TIGR02713">
    <property type="entry name" value="allophanate_hyd"/>
    <property type="match status" value="1"/>
</dbReference>
<dbReference type="Gene3D" id="3.10.490.10">
    <property type="entry name" value="Gamma-glutamyl cyclotransferase-like"/>
    <property type="match status" value="1"/>
</dbReference>
<dbReference type="SUPFAM" id="SSF75304">
    <property type="entry name" value="Amidase signature (AS) enzymes"/>
    <property type="match status" value="1"/>
</dbReference>
<dbReference type="Pfam" id="PF21986">
    <property type="entry name" value="AH_C"/>
    <property type="match status" value="1"/>
</dbReference>
<dbReference type="OrthoDB" id="8872210at2"/>
<protein>
    <submittedName>
        <fullName evidence="3">Allophanate hydrolase</fullName>
        <ecNumber evidence="3">3.5.1.54</ecNumber>
    </submittedName>
</protein>
<sequence>MIPDTVPTVASAVAVPATLVAWQAAVAAGVEVRPLLQAVRARCQASAPEVWIHAVDDAAFEAQLQRLEALAAAQPDRAALLRQYPLFGAPYAVKDNIDIAGAPTTAACPAFAYTAAQDASVVARLRAAGAVWLGKTNLDQFATGLVGTRSPYGQPASVFSSAHISGGSSSGSAVAVASGAVLFSLGTDTAGSGRVPAAFNQIVGLKPTPGRVSNAGVVPACRTLDCVCVFALTVDDAAQVLAVIEGADEADPGSAFQPGPPSLGPGPLRLGIPQDLLLDPASHPAWAAALAEAQVLGHRLVPLDFTPLHETAALLYSGPWVAERHAVVQALMEAQPQALDPVVHTVIEQARRYSATDAFRALYQLQALRQRCQALWQDVDLLFVPTAPRHPRFDEVAADPVGVNSALGAYTNFVNLLGWCALALPAGTAAGGLPFGITAIAPAGHDAALAAWGGRWQQQLNLPLGALALTPAQAAAPAPAWTRRPAVRASLPLAVVGAHLSGLPLNSQLTERGARLLEATTTAPCYRLHALPGTKPPKPGLQRCAAGEGGHAIAVEVWEMPADQLGSFLALVPPPLGLGSVLLADGRHVHGFLCEAHALHGAPDVSAHGGWRAYLQSLAPAGV</sequence>
<feature type="domain" description="Allophanate hydrolase C-terminal" evidence="2">
    <location>
        <begin position="492"/>
        <end position="616"/>
    </location>
</feature>
<name>A0A437RRE6_9BURK</name>
<dbReference type="EC" id="3.5.1.54" evidence="3"/>